<organism evidence="2 3">
    <name type="scientific">Metarhizium rileyi (strain RCEF 4871)</name>
    <name type="common">Nomuraea rileyi</name>
    <dbReference type="NCBI Taxonomy" id="1649241"/>
    <lineage>
        <taxon>Eukaryota</taxon>
        <taxon>Fungi</taxon>
        <taxon>Dikarya</taxon>
        <taxon>Ascomycota</taxon>
        <taxon>Pezizomycotina</taxon>
        <taxon>Sordariomycetes</taxon>
        <taxon>Hypocreomycetidae</taxon>
        <taxon>Hypocreales</taxon>
        <taxon>Clavicipitaceae</taxon>
        <taxon>Metarhizium</taxon>
    </lineage>
</organism>
<dbReference type="AlphaFoldDB" id="A0A167DR04"/>
<comment type="caution">
    <text evidence="2">The sequence shown here is derived from an EMBL/GenBank/DDBJ whole genome shotgun (WGS) entry which is preliminary data.</text>
</comment>
<proteinExistence type="predicted"/>
<protein>
    <submittedName>
        <fullName evidence="2">Uncharacterized protein</fullName>
    </submittedName>
</protein>
<gene>
    <name evidence="2" type="ORF">NOR_04872</name>
</gene>
<sequence length="109" mass="11998">MDKVKEAVDKATSSSDSVCFPPLQPLQVTMKKKKKKKKKTSGSGSMTAENADKTNQHQEKKFTTQPIQHGVDPQMAPHQAHPGPAMAKEMPSVEGSKADRQARKEELNK</sequence>
<evidence type="ECO:0000313" key="2">
    <source>
        <dbReference type="EMBL" id="OAA42741.1"/>
    </source>
</evidence>
<feature type="compositionally biased region" description="Basic and acidic residues" evidence="1">
    <location>
        <begin position="50"/>
        <end position="62"/>
    </location>
</feature>
<keyword evidence="3" id="KW-1185">Reference proteome</keyword>
<feature type="compositionally biased region" description="Basic and acidic residues" evidence="1">
    <location>
        <begin position="96"/>
        <end position="109"/>
    </location>
</feature>
<reference evidence="2 3" key="1">
    <citation type="journal article" date="2016" name="Genome Biol. Evol.">
        <title>Divergent and convergent evolution of fungal pathogenicity.</title>
        <authorList>
            <person name="Shang Y."/>
            <person name="Xiao G."/>
            <person name="Zheng P."/>
            <person name="Cen K."/>
            <person name="Zhan S."/>
            <person name="Wang C."/>
        </authorList>
    </citation>
    <scope>NUCLEOTIDE SEQUENCE [LARGE SCALE GENOMIC DNA]</scope>
    <source>
        <strain evidence="2 3">RCEF 4871</strain>
    </source>
</reference>
<evidence type="ECO:0000313" key="3">
    <source>
        <dbReference type="Proteomes" id="UP000243498"/>
    </source>
</evidence>
<feature type="region of interest" description="Disordered" evidence="1">
    <location>
        <begin position="1"/>
        <end position="109"/>
    </location>
</feature>
<evidence type="ECO:0000256" key="1">
    <source>
        <dbReference type="SAM" id="MobiDB-lite"/>
    </source>
</evidence>
<name>A0A167DR04_METRR</name>
<dbReference type="Proteomes" id="UP000243498">
    <property type="component" value="Unassembled WGS sequence"/>
</dbReference>
<feature type="compositionally biased region" description="Basic residues" evidence="1">
    <location>
        <begin position="30"/>
        <end position="40"/>
    </location>
</feature>
<dbReference type="OrthoDB" id="2532734at2759"/>
<dbReference type="EMBL" id="AZHC01000013">
    <property type="protein sequence ID" value="OAA42741.1"/>
    <property type="molecule type" value="Genomic_DNA"/>
</dbReference>
<accession>A0A167DR04</accession>